<reference evidence="2" key="2">
    <citation type="submission" date="2019-01" db="EMBL/GenBank/DDBJ databases">
        <authorList>
            <consortium name="NCBI Pathogen Detection Project"/>
        </authorList>
    </citation>
    <scope>NUCLEOTIDE SEQUENCE</scope>
    <source>
        <strain evidence="2">R17.5426</strain>
    </source>
</reference>
<evidence type="ECO:0000256" key="1">
    <source>
        <dbReference type="SAM" id="MobiDB-lite"/>
    </source>
</evidence>
<gene>
    <name evidence="2" type="ORF">G1455_23425</name>
</gene>
<dbReference type="AlphaFoldDB" id="A0A723DM22"/>
<accession>A0A723DM22</accession>
<organism evidence="2">
    <name type="scientific">Salmonella enterica</name>
    <name type="common">Salmonella choleraesuis</name>
    <dbReference type="NCBI Taxonomy" id="28901"/>
    <lineage>
        <taxon>Bacteria</taxon>
        <taxon>Pseudomonadati</taxon>
        <taxon>Pseudomonadota</taxon>
        <taxon>Gammaproteobacteria</taxon>
        <taxon>Enterobacterales</taxon>
        <taxon>Enterobacteriaceae</taxon>
        <taxon>Salmonella</taxon>
    </lineage>
</organism>
<dbReference type="EMBL" id="DAAQHZ010000015">
    <property type="protein sequence ID" value="HAD9411950.1"/>
    <property type="molecule type" value="Genomic_DNA"/>
</dbReference>
<reference evidence="2" key="1">
    <citation type="journal article" date="2018" name="Genome Biol.">
        <title>SKESA: strategic k-mer extension for scrupulous assemblies.</title>
        <authorList>
            <person name="Souvorov A."/>
            <person name="Agarwala R."/>
            <person name="Lipman D.J."/>
        </authorList>
    </citation>
    <scope>NUCLEOTIDE SEQUENCE</scope>
    <source>
        <strain evidence="2">R17.5426</strain>
    </source>
</reference>
<name>A0A723DM22_SALER</name>
<evidence type="ECO:0000313" key="2">
    <source>
        <dbReference type="EMBL" id="HAD9411950.1"/>
    </source>
</evidence>
<comment type="caution">
    <text evidence="2">The sequence shown here is derived from an EMBL/GenBank/DDBJ whole genome shotgun (WGS) entry which is preliminary data.</text>
</comment>
<feature type="region of interest" description="Disordered" evidence="1">
    <location>
        <begin position="30"/>
        <end position="66"/>
    </location>
</feature>
<proteinExistence type="predicted"/>
<protein>
    <submittedName>
        <fullName evidence="2">Uncharacterized protein</fullName>
    </submittedName>
</protein>
<sequence length="66" mass="6872">MPDGDVNVLSGLALPLSVSSCRPDKRSAIRQTSRCHDDHPVTISPAGGVSSNSSIVRAISRSPITT</sequence>